<dbReference type="Gene3D" id="2.50.20.10">
    <property type="entry name" value="Lipoprotein localisation LolA/LolB/LppX"/>
    <property type="match status" value="1"/>
</dbReference>
<dbReference type="InterPro" id="IPR029046">
    <property type="entry name" value="LolA/LolB/LppX"/>
</dbReference>
<sequence>MNISAEEIMRKAAELGKGIENYYTLSESKVYKGKELIEHSILEEYVANGKRKIVTNDQLLGEDAKSEAWNDGEKVIIYDKYNGRAFKLDIAEDENIQSLDPKEKINNVMGIMNGSHEFTFIGEETILDFDTVQIDAKAKTSNQLFGDTVLWVDKKTGFIIKMISNNGGVQIEMQYKEIDFSPEFPEDAFTLNIPEGVEIKDLEAYAPDTVTLEGAEEILEQSFYLFSEKEFNLKDVEIHHIEGEITRDELNLTYYSKEDTPMFYLTIFHSPEGMKIEKADLKIRGKQAKYEKIVNSITWDEDGLRYAIILINPDIEKEEIIKKAESMALSSDLNRQSYNKR</sequence>
<proteinExistence type="predicted"/>
<comment type="caution">
    <text evidence="1">The sequence shown here is derived from an EMBL/GenBank/DDBJ whole genome shotgun (WGS) entry which is preliminary data.</text>
</comment>
<dbReference type="RefSeq" id="WP_147208589.1">
    <property type="nucleotide sequence ID" value="NZ_BJYM01000002.1"/>
</dbReference>
<evidence type="ECO:0008006" key="3">
    <source>
        <dbReference type="Google" id="ProtNLM"/>
    </source>
</evidence>
<accession>A0A511ZEL8</accession>
<dbReference type="PANTHER" id="PTHR37507">
    <property type="entry name" value="SPORULATION PROTEIN YDCC"/>
    <property type="match status" value="1"/>
</dbReference>
<dbReference type="Proteomes" id="UP000321558">
    <property type="component" value="Unassembled WGS sequence"/>
</dbReference>
<dbReference type="EMBL" id="BJYM01000002">
    <property type="protein sequence ID" value="GEN85890.1"/>
    <property type="molecule type" value="Genomic_DNA"/>
</dbReference>
<protein>
    <recommendedName>
        <fullName evidence="3">MucB/RseB N-terminal domain-containing protein</fullName>
    </recommendedName>
</protein>
<evidence type="ECO:0000313" key="1">
    <source>
        <dbReference type="EMBL" id="GEN85890.1"/>
    </source>
</evidence>
<dbReference type="OrthoDB" id="2389132at2"/>
<keyword evidence="2" id="KW-1185">Reference proteome</keyword>
<gene>
    <name evidence="1" type="ORF">OSO01_06290</name>
</gene>
<reference evidence="1 2" key="1">
    <citation type="submission" date="2019-07" db="EMBL/GenBank/DDBJ databases">
        <title>Whole genome shotgun sequence of Oceanobacillus sojae NBRC 105379.</title>
        <authorList>
            <person name="Hosoyama A."/>
            <person name="Uohara A."/>
            <person name="Ohji S."/>
            <person name="Ichikawa N."/>
        </authorList>
    </citation>
    <scope>NUCLEOTIDE SEQUENCE [LARGE SCALE GENOMIC DNA]</scope>
    <source>
        <strain evidence="1 2">NBRC 105379</strain>
    </source>
</reference>
<evidence type="ECO:0000313" key="2">
    <source>
        <dbReference type="Proteomes" id="UP000321558"/>
    </source>
</evidence>
<dbReference type="InterPro" id="IPR052944">
    <property type="entry name" value="Sporulation_related"/>
</dbReference>
<name>A0A511ZEL8_9BACI</name>
<organism evidence="1 2">
    <name type="scientific">Oceanobacillus sojae</name>
    <dbReference type="NCBI Taxonomy" id="582851"/>
    <lineage>
        <taxon>Bacteria</taxon>
        <taxon>Bacillati</taxon>
        <taxon>Bacillota</taxon>
        <taxon>Bacilli</taxon>
        <taxon>Bacillales</taxon>
        <taxon>Bacillaceae</taxon>
        <taxon>Oceanobacillus</taxon>
    </lineage>
</organism>
<dbReference type="SUPFAM" id="SSF89392">
    <property type="entry name" value="Prokaryotic lipoproteins and lipoprotein localization factors"/>
    <property type="match status" value="1"/>
</dbReference>
<dbReference type="PANTHER" id="PTHR37507:SF2">
    <property type="entry name" value="SPORULATION PROTEIN YDCC"/>
    <property type="match status" value="1"/>
</dbReference>
<dbReference type="AlphaFoldDB" id="A0A511ZEL8"/>